<dbReference type="AlphaFoldDB" id="A0A1H2LE44"/>
<proteinExistence type="predicted"/>
<dbReference type="PANTHER" id="PTHR35564:SF4">
    <property type="entry name" value="CYTOPLASMIC PROTEIN"/>
    <property type="match status" value="1"/>
</dbReference>
<evidence type="ECO:0000313" key="3">
    <source>
        <dbReference type="Proteomes" id="UP000198675"/>
    </source>
</evidence>
<protein>
    <submittedName>
        <fullName evidence="2">Type VI secretion system protein ImpH</fullName>
    </submittedName>
</protein>
<gene>
    <name evidence="2" type="ORF">SAMN05216363_1157</name>
</gene>
<dbReference type="PANTHER" id="PTHR35564">
    <property type="match status" value="1"/>
</dbReference>
<accession>A0A1H2LE44</accession>
<dbReference type="EMBL" id="LT629797">
    <property type="protein sequence ID" value="SDU78696.1"/>
    <property type="molecule type" value="Genomic_DNA"/>
</dbReference>
<sequence length="339" mass="37653">MAAPSRQAPKPLSRRLREKPQAFEFLQALLLLERERPEATPLGQGSSPDDEALRLRGPLTPTFAASQVERLEEQQGQPPVLSTAVFGLGGPDGPLPYAYQEWLQQRARHKDHAPAEFLDLFQNRLLAQLYRVLSRHRLALGFQPPERAPVHQPLLALAGLLPHSLQQRMDLPDAALTARAALFNGPRRSLAGFAVLVRHQFGVAVDYEAYQGTWRDIPPASRSRLQRGGRNLGLGRDAIAGTRVWDEHAGVRLTLGPLSTAQANTYLPGGAQHQRLADLAGLYLGPDMDCHLRLLVRPSAPLRLDRRQPPRLRWSGGLHLAAGSSLQRIDIRLRFKEMP</sequence>
<dbReference type="InterPro" id="IPR010732">
    <property type="entry name" value="T6SS_TssG-like"/>
</dbReference>
<dbReference type="Proteomes" id="UP000198675">
    <property type="component" value="Chromosome I"/>
</dbReference>
<feature type="region of interest" description="Disordered" evidence="1">
    <location>
        <begin position="36"/>
        <end position="55"/>
    </location>
</feature>
<reference evidence="3" key="1">
    <citation type="submission" date="2016-10" db="EMBL/GenBank/DDBJ databases">
        <authorList>
            <person name="Varghese N."/>
            <person name="Submissions S."/>
        </authorList>
    </citation>
    <scope>NUCLEOTIDE SEQUENCE [LARGE SCALE GENOMIC DNA]</scope>
    <source>
        <strain evidence="3">KCTC 32246</strain>
    </source>
</reference>
<dbReference type="RefSeq" id="WP_092375223.1">
    <property type="nucleotide sequence ID" value="NZ_LT629797.1"/>
</dbReference>
<evidence type="ECO:0000256" key="1">
    <source>
        <dbReference type="SAM" id="MobiDB-lite"/>
    </source>
</evidence>
<evidence type="ECO:0000313" key="2">
    <source>
        <dbReference type="EMBL" id="SDU78696.1"/>
    </source>
</evidence>
<dbReference type="NCBIfam" id="TIGR03347">
    <property type="entry name" value="VI_chp_1"/>
    <property type="match status" value="1"/>
</dbReference>
<dbReference type="Pfam" id="PF06996">
    <property type="entry name" value="T6SS_TssG"/>
    <property type="match status" value="1"/>
</dbReference>
<keyword evidence="3" id="KW-1185">Reference proteome</keyword>
<name>A0A1H2LE44_9PSED</name>
<organism evidence="2 3">
    <name type="scientific">Pseudomonas sihuiensis</name>
    <dbReference type="NCBI Taxonomy" id="1274359"/>
    <lineage>
        <taxon>Bacteria</taxon>
        <taxon>Pseudomonadati</taxon>
        <taxon>Pseudomonadota</taxon>
        <taxon>Gammaproteobacteria</taxon>
        <taxon>Pseudomonadales</taxon>
        <taxon>Pseudomonadaceae</taxon>
        <taxon>Pseudomonas</taxon>
    </lineage>
</organism>